<accession>U4UFW0</accession>
<dbReference type="SUPFAM" id="SSF53474">
    <property type="entry name" value="alpha/beta-Hydrolases"/>
    <property type="match status" value="1"/>
</dbReference>
<evidence type="ECO:0000256" key="3">
    <source>
        <dbReference type="ARBA" id="ARBA00022801"/>
    </source>
</evidence>
<evidence type="ECO:0000313" key="6">
    <source>
        <dbReference type="EMBL" id="ERL91902.1"/>
    </source>
</evidence>
<dbReference type="PANTHER" id="PTHR43142:SF1">
    <property type="entry name" value="CARBOXYLIC ESTER HYDROLASE"/>
    <property type="match status" value="1"/>
</dbReference>
<proteinExistence type="inferred from homology"/>
<evidence type="ECO:0000256" key="1">
    <source>
        <dbReference type="ARBA" id="ARBA00005964"/>
    </source>
</evidence>
<organism evidence="6 7">
    <name type="scientific">Dendroctonus ponderosae</name>
    <name type="common">Mountain pine beetle</name>
    <dbReference type="NCBI Taxonomy" id="77166"/>
    <lineage>
        <taxon>Eukaryota</taxon>
        <taxon>Metazoa</taxon>
        <taxon>Ecdysozoa</taxon>
        <taxon>Arthropoda</taxon>
        <taxon>Hexapoda</taxon>
        <taxon>Insecta</taxon>
        <taxon>Pterygota</taxon>
        <taxon>Neoptera</taxon>
        <taxon>Endopterygota</taxon>
        <taxon>Coleoptera</taxon>
        <taxon>Polyphaga</taxon>
        <taxon>Cucujiformia</taxon>
        <taxon>Curculionidae</taxon>
        <taxon>Scolytinae</taxon>
        <taxon>Dendroctonus</taxon>
    </lineage>
</organism>
<evidence type="ECO:0000256" key="4">
    <source>
        <dbReference type="ARBA" id="ARBA00023180"/>
    </source>
</evidence>
<keyword evidence="2" id="KW-0719">Serine esterase</keyword>
<dbReference type="Proteomes" id="UP000030742">
    <property type="component" value="Unassembled WGS sequence"/>
</dbReference>
<dbReference type="STRING" id="77166.U4UFW0"/>
<reference evidence="6 7" key="1">
    <citation type="journal article" date="2013" name="Genome Biol.">
        <title>Draft genome of the mountain pine beetle, Dendroctonus ponderosae Hopkins, a major forest pest.</title>
        <authorList>
            <person name="Keeling C.I."/>
            <person name="Yuen M.M."/>
            <person name="Liao N.Y."/>
            <person name="Docking T.R."/>
            <person name="Chan S.K."/>
            <person name="Taylor G.A."/>
            <person name="Palmquist D.L."/>
            <person name="Jackman S.D."/>
            <person name="Nguyen A."/>
            <person name="Li M."/>
            <person name="Henderson H."/>
            <person name="Janes J.K."/>
            <person name="Zhao Y."/>
            <person name="Pandoh P."/>
            <person name="Moore R."/>
            <person name="Sperling F.A."/>
            <person name="Huber D.P."/>
            <person name="Birol I."/>
            <person name="Jones S.J."/>
            <person name="Bohlmann J."/>
        </authorList>
    </citation>
    <scope>NUCLEOTIDE SEQUENCE</scope>
</reference>
<dbReference type="OrthoDB" id="19653at2759"/>
<name>U4UFW0_DENPD</name>
<keyword evidence="4" id="KW-0325">Glycoprotein</keyword>
<dbReference type="InterPro" id="IPR002018">
    <property type="entry name" value="CarbesteraseB"/>
</dbReference>
<dbReference type="InterPro" id="IPR029058">
    <property type="entry name" value="AB_hydrolase_fold"/>
</dbReference>
<evidence type="ECO:0000259" key="5">
    <source>
        <dbReference type="Pfam" id="PF00135"/>
    </source>
</evidence>
<dbReference type="EMBL" id="KB632306">
    <property type="protein sequence ID" value="ERL91902.1"/>
    <property type="molecule type" value="Genomic_DNA"/>
</dbReference>
<feature type="domain" description="Carboxylesterase type B" evidence="5">
    <location>
        <begin position="4"/>
        <end position="530"/>
    </location>
</feature>
<comment type="similarity">
    <text evidence="1">Belongs to the type-B carboxylesterase/lipase family.</text>
</comment>
<gene>
    <name evidence="6" type="ORF">D910_09225</name>
</gene>
<sequence length="549" mass="60743">MSGPTVAVKQGTILGTTGVNLNGEEFYKFLGIPYAKPPIGPLRFKAPEPSEPWVGTRSCTQDGSPCLNMHPVTKKPIGSEDCLFLNVHTRSLPKHPVSLKPVMVFIHGGAFTLGSGTQQMCDSKFLLTKDIVLVSMNYRLGVFGFLSLEDNMLDVPGNAGLKDQTMALRWVQENIACFNGDPGNVTIFGISAGGASVQFQIVSPTAKGLFHKAIAQSGSVLNPWAWGQRNGLQLAEKLGKKVTSEKEALILLRGLSDVQLYETSLLLTDDFMNMAVRRPFGPIIEKPNPTAFLCEDPALILATGRYNQVPQILGKFHRSLFPNSLAIVGVLGACSNEGLIYEFSTFFRVSADFQPEKQIIPWNVKLAAESKTLWQKRLSQLYYKDGVKKSGVFEQIGDVGFYVGVTESTKLALKNAKQPIYLYKFSYQADMVKQLYKLMRLPESTAGVAHGMDGNFLFPCRWIPGVELEVNAEDAKAIQSVVEIWTNFAYTGNPHTQWEPVTDLENLKYLDIDKETQMRNQLLKERLDVWANLTQNTGFSLTALDTPAK</sequence>
<evidence type="ECO:0000256" key="2">
    <source>
        <dbReference type="ARBA" id="ARBA00022487"/>
    </source>
</evidence>
<keyword evidence="3" id="KW-0378">Hydrolase</keyword>
<dbReference type="Pfam" id="PF00135">
    <property type="entry name" value="COesterase"/>
    <property type="match status" value="1"/>
</dbReference>
<dbReference type="Gene3D" id="3.40.50.1820">
    <property type="entry name" value="alpha/beta hydrolase"/>
    <property type="match status" value="1"/>
</dbReference>
<evidence type="ECO:0000313" key="7">
    <source>
        <dbReference type="Proteomes" id="UP000030742"/>
    </source>
</evidence>
<dbReference type="GO" id="GO:0052689">
    <property type="term" value="F:carboxylic ester hydrolase activity"/>
    <property type="evidence" value="ECO:0007669"/>
    <property type="project" value="UniProtKB-KW"/>
</dbReference>
<dbReference type="ESTHER" id="denpd-j3jyn7">
    <property type="family name" value="Carb_B_Arthropoda"/>
</dbReference>
<dbReference type="AlphaFoldDB" id="U4UFW0"/>
<dbReference type="PANTHER" id="PTHR43142">
    <property type="entry name" value="CARBOXYLIC ESTER HYDROLASE"/>
    <property type="match status" value="1"/>
</dbReference>
<protein>
    <recommendedName>
        <fullName evidence="5">Carboxylesterase type B domain-containing protein</fullName>
    </recommendedName>
</protein>